<keyword evidence="14" id="KW-1185">Reference proteome</keyword>
<dbReference type="Gene3D" id="3.30.200.20">
    <property type="entry name" value="Phosphorylase Kinase, domain 1"/>
    <property type="match status" value="1"/>
</dbReference>
<dbReference type="PRINTS" id="PR00255">
    <property type="entry name" value="NATPEPTIDER"/>
</dbReference>
<keyword evidence="8" id="KW-0325">Glycoprotein</keyword>
<sequence>AIDDINSNPNLLPSSFLNATWMDSDCNKQTSMTALLSQARSFDLSSTSDSTSDPSCAPSDPFATSLNVLIGDGCSANCEANGPLTEFLRIPTISFGCSADSLSTKESEDSSVPTFPNFMRTLSPKSAQVQGVYDFVVDTLGASKIATLTELDTSSLFSGARDNLEILGASADGGEPTLAVEDYTYSGILEPSEQLTMIRSALGKLKKSGVRVWAPNGYAEGTRRVLKEARKLGMCDAGYQILMFSGVFDCILANPKCPSADGAVVETDEDLLYCMRGSVSFFQLSKDGALYEGVSGRIGARMGIPPEDVSVWAYTLYESVYLYAYAAHTFILGDPTDKSLLPEFLSHLRSTTTEGVTGPLKFKPNGDRDVTFEYVNMNYGSDYLPDPFSGLYWSPIHHYSESLGIHQPASSSFASIVYTGGATSPPPDTPIIPPSTAKSFVDKDTFYGIAAGAAAVVILIVIFFTRRVKQVQDHEKVMQRQGTVKEKRHLEQIATLSDKLDMLMGYGENEKDLIHALQEKLANGNNAQNEIAKVMIRKEDIEALNKIGQGSFGDVIKASYRGTLVAVKTMRNVDEENIKNFKSEISLM</sequence>
<evidence type="ECO:0000256" key="5">
    <source>
        <dbReference type="ARBA" id="ARBA00023040"/>
    </source>
</evidence>
<evidence type="ECO:0000256" key="4">
    <source>
        <dbReference type="ARBA" id="ARBA00022989"/>
    </source>
</evidence>
<feature type="domain" description="Protein kinase" evidence="12">
    <location>
        <begin position="541"/>
        <end position="588"/>
    </location>
</feature>
<evidence type="ECO:0000313" key="13">
    <source>
        <dbReference type="EMBL" id="GMI23152.1"/>
    </source>
</evidence>
<dbReference type="InterPro" id="IPR000719">
    <property type="entry name" value="Prot_kinase_dom"/>
</dbReference>
<evidence type="ECO:0000256" key="2">
    <source>
        <dbReference type="ARBA" id="ARBA00022692"/>
    </source>
</evidence>
<feature type="non-terminal residue" evidence="13">
    <location>
        <position position="1"/>
    </location>
</feature>
<keyword evidence="3" id="KW-0732">Signal</keyword>
<dbReference type="Proteomes" id="UP001165060">
    <property type="component" value="Unassembled WGS sequence"/>
</dbReference>
<keyword evidence="7" id="KW-0675">Receptor</keyword>
<dbReference type="InterPro" id="IPR011009">
    <property type="entry name" value="Kinase-like_dom_sf"/>
</dbReference>
<reference evidence="13 14" key="1">
    <citation type="journal article" date="2023" name="Commun. Biol.">
        <title>Genome analysis of Parmales, the sister group of diatoms, reveals the evolutionary specialization of diatoms from phago-mixotrophs to photoautotrophs.</title>
        <authorList>
            <person name="Ban H."/>
            <person name="Sato S."/>
            <person name="Yoshikawa S."/>
            <person name="Yamada K."/>
            <person name="Nakamura Y."/>
            <person name="Ichinomiya M."/>
            <person name="Sato N."/>
            <person name="Blanc-Mathieu R."/>
            <person name="Endo H."/>
            <person name="Kuwata A."/>
            <person name="Ogata H."/>
        </authorList>
    </citation>
    <scope>NUCLEOTIDE SEQUENCE [LARGE SCALE GENOMIC DNA]</scope>
</reference>
<dbReference type="InterPro" id="IPR002455">
    <property type="entry name" value="GPCR3_GABA-B"/>
</dbReference>
<dbReference type="PROSITE" id="PS50011">
    <property type="entry name" value="PROTEIN_KINASE_DOM"/>
    <property type="match status" value="1"/>
</dbReference>
<comment type="subcellular location">
    <subcellularLocation>
        <location evidence="1">Membrane</location>
        <topology evidence="1">Single-pass type I membrane protein</topology>
    </subcellularLocation>
</comment>
<evidence type="ECO:0000313" key="14">
    <source>
        <dbReference type="Proteomes" id="UP001165060"/>
    </source>
</evidence>
<dbReference type="EMBL" id="BRYB01005330">
    <property type="protein sequence ID" value="GMI23152.1"/>
    <property type="molecule type" value="Genomic_DNA"/>
</dbReference>
<dbReference type="Pfam" id="PF01094">
    <property type="entry name" value="ANF_receptor"/>
    <property type="match status" value="1"/>
</dbReference>
<dbReference type="SUPFAM" id="SSF56112">
    <property type="entry name" value="Protein kinase-like (PK-like)"/>
    <property type="match status" value="1"/>
</dbReference>
<protein>
    <recommendedName>
        <fullName evidence="12">Protein kinase domain-containing protein</fullName>
    </recommendedName>
</protein>
<proteinExistence type="predicted"/>
<evidence type="ECO:0000256" key="3">
    <source>
        <dbReference type="ARBA" id="ARBA00022729"/>
    </source>
</evidence>
<keyword evidence="5" id="KW-0297">G-protein coupled receptor</keyword>
<keyword evidence="9" id="KW-0807">Transducer</keyword>
<keyword evidence="10" id="KW-0547">Nucleotide-binding</keyword>
<dbReference type="InterPro" id="IPR001828">
    <property type="entry name" value="ANF_lig-bd_rcpt"/>
</dbReference>
<dbReference type="InterPro" id="IPR028082">
    <property type="entry name" value="Peripla_BP_I"/>
</dbReference>
<dbReference type="Gene3D" id="3.40.50.2300">
    <property type="match status" value="3"/>
</dbReference>
<feature type="binding site" evidence="10">
    <location>
        <position position="568"/>
    </location>
    <ligand>
        <name>ATP</name>
        <dbReference type="ChEBI" id="CHEBI:30616"/>
    </ligand>
</feature>
<evidence type="ECO:0000256" key="6">
    <source>
        <dbReference type="ARBA" id="ARBA00023136"/>
    </source>
</evidence>
<organism evidence="13 14">
    <name type="scientific">Tetraparma gracilis</name>
    <dbReference type="NCBI Taxonomy" id="2962635"/>
    <lineage>
        <taxon>Eukaryota</taxon>
        <taxon>Sar</taxon>
        <taxon>Stramenopiles</taxon>
        <taxon>Ochrophyta</taxon>
        <taxon>Bolidophyceae</taxon>
        <taxon>Parmales</taxon>
        <taxon>Triparmaceae</taxon>
        <taxon>Tetraparma</taxon>
    </lineage>
</organism>
<evidence type="ECO:0000256" key="9">
    <source>
        <dbReference type="ARBA" id="ARBA00023224"/>
    </source>
</evidence>
<keyword evidence="6 11" id="KW-0472">Membrane</keyword>
<feature type="non-terminal residue" evidence="13">
    <location>
        <position position="588"/>
    </location>
</feature>
<gene>
    <name evidence="13" type="ORF">TeGR_g5514</name>
</gene>
<keyword evidence="10" id="KW-0067">ATP-binding</keyword>
<accession>A0ABQ6MBL6</accession>
<name>A0ABQ6MBL6_9STRA</name>
<evidence type="ECO:0000259" key="12">
    <source>
        <dbReference type="PROSITE" id="PS50011"/>
    </source>
</evidence>
<evidence type="ECO:0000256" key="10">
    <source>
        <dbReference type="PROSITE-ProRule" id="PRU10141"/>
    </source>
</evidence>
<dbReference type="SUPFAM" id="SSF53822">
    <property type="entry name" value="Periplasmic binding protein-like I"/>
    <property type="match status" value="1"/>
</dbReference>
<comment type="caution">
    <text evidence="13">The sequence shown here is derived from an EMBL/GenBank/DDBJ whole genome shotgun (WGS) entry which is preliminary data.</text>
</comment>
<keyword evidence="4 11" id="KW-1133">Transmembrane helix</keyword>
<evidence type="ECO:0000256" key="1">
    <source>
        <dbReference type="ARBA" id="ARBA00004479"/>
    </source>
</evidence>
<keyword evidence="2 11" id="KW-0812">Transmembrane</keyword>
<dbReference type="PANTHER" id="PTHR10519:SF20">
    <property type="entry name" value="G-PROTEIN COUPLED RECEPTOR 156-RELATED"/>
    <property type="match status" value="1"/>
</dbReference>
<feature type="transmembrane region" description="Helical" evidence="11">
    <location>
        <begin position="445"/>
        <end position="464"/>
    </location>
</feature>
<dbReference type="InterPro" id="IPR017441">
    <property type="entry name" value="Protein_kinase_ATP_BS"/>
</dbReference>
<dbReference type="PROSITE" id="PS00107">
    <property type="entry name" value="PROTEIN_KINASE_ATP"/>
    <property type="match status" value="1"/>
</dbReference>
<dbReference type="PANTHER" id="PTHR10519">
    <property type="entry name" value="GABA-B RECEPTOR"/>
    <property type="match status" value="1"/>
</dbReference>
<evidence type="ECO:0000256" key="11">
    <source>
        <dbReference type="SAM" id="Phobius"/>
    </source>
</evidence>
<dbReference type="InterPro" id="IPR001170">
    <property type="entry name" value="ANPR/GUC"/>
</dbReference>
<evidence type="ECO:0000256" key="7">
    <source>
        <dbReference type="ARBA" id="ARBA00023170"/>
    </source>
</evidence>
<evidence type="ECO:0000256" key="8">
    <source>
        <dbReference type="ARBA" id="ARBA00023180"/>
    </source>
</evidence>